<dbReference type="AlphaFoldDB" id="A0A914Y377"/>
<keyword evidence="2" id="KW-0489">Methyltransferase</keyword>
<evidence type="ECO:0000313" key="5">
    <source>
        <dbReference type="WBParaSite" id="PSU_v2.g13902.t1"/>
    </source>
</evidence>
<feature type="region of interest" description="Disordered" evidence="3">
    <location>
        <begin position="1"/>
        <end position="24"/>
    </location>
</feature>
<dbReference type="PANTHER" id="PTHR11006:SF4">
    <property type="entry name" value="PROTEIN ARGININE N-METHYLTRANSFERASE 7"/>
    <property type="match status" value="1"/>
</dbReference>
<dbReference type="GO" id="GO:0016274">
    <property type="term" value="F:protein-arginine N-methyltransferase activity"/>
    <property type="evidence" value="ECO:0007669"/>
    <property type="project" value="InterPro"/>
</dbReference>
<reference evidence="5" key="1">
    <citation type="submission" date="2022-11" db="UniProtKB">
        <authorList>
            <consortium name="WormBaseParasite"/>
        </authorList>
    </citation>
    <scope>IDENTIFICATION</scope>
</reference>
<dbReference type="Gene3D" id="2.70.160.11">
    <property type="entry name" value="Hnrnp arginine n-methyltransferase1"/>
    <property type="match status" value="1"/>
</dbReference>
<dbReference type="Pfam" id="PF06325">
    <property type="entry name" value="PrmA"/>
    <property type="match status" value="1"/>
</dbReference>
<sequence length="262" mass="29291">MAEEEGKRSQQNASGDNAENGPQKFYQYFNPISGQMEWKVSDATEIEDDEDMIIQIARSNFGDMIYDYDRNDRYSAGLKHHIEKLKSQGKNVHVADIGTGTGLLSLMAVRHGADKVTAVEVFDPMAITAEKVITKNGHGDKVKVIHLRSTEIEENLVEQKADIIVAEVFDTELIGEGALRSFKEGLVTLGKENGCRVVPAKGRIWICPVASEKLQQFWKLPNKRFKAPFDDCPGTAAVFDIQLSEIDPNWFKVLAEPFVAFE</sequence>
<proteinExistence type="predicted"/>
<accession>A0A914Y377</accession>
<organism evidence="4 5">
    <name type="scientific">Panagrolaimus superbus</name>
    <dbReference type="NCBI Taxonomy" id="310955"/>
    <lineage>
        <taxon>Eukaryota</taxon>
        <taxon>Metazoa</taxon>
        <taxon>Ecdysozoa</taxon>
        <taxon>Nematoda</taxon>
        <taxon>Chromadorea</taxon>
        <taxon>Rhabditida</taxon>
        <taxon>Tylenchina</taxon>
        <taxon>Panagrolaimomorpha</taxon>
        <taxon>Panagrolaimoidea</taxon>
        <taxon>Panagrolaimidae</taxon>
        <taxon>Panagrolaimus</taxon>
    </lineage>
</organism>
<dbReference type="Gene3D" id="3.40.50.150">
    <property type="entry name" value="Vaccinia Virus protein VP39"/>
    <property type="match status" value="1"/>
</dbReference>
<dbReference type="FunFam" id="3.40.50.150:FF:000071">
    <property type="entry name" value="Protein arginine N-methyltransferase 7"/>
    <property type="match status" value="1"/>
</dbReference>
<dbReference type="GO" id="GO:0032259">
    <property type="term" value="P:methylation"/>
    <property type="evidence" value="ECO:0007669"/>
    <property type="project" value="UniProtKB-KW"/>
</dbReference>
<dbReference type="WBParaSite" id="PSU_v2.g13902.t1">
    <property type="protein sequence ID" value="PSU_v2.g13902.t1"/>
    <property type="gene ID" value="PSU_v2.g13902"/>
</dbReference>
<evidence type="ECO:0000313" key="4">
    <source>
        <dbReference type="Proteomes" id="UP000887577"/>
    </source>
</evidence>
<evidence type="ECO:0000256" key="3">
    <source>
        <dbReference type="SAM" id="MobiDB-lite"/>
    </source>
</evidence>
<dbReference type="InterPro" id="IPR029063">
    <property type="entry name" value="SAM-dependent_MTases_sf"/>
</dbReference>
<evidence type="ECO:0000256" key="2">
    <source>
        <dbReference type="PROSITE-ProRule" id="PRU01015"/>
    </source>
</evidence>
<dbReference type="Proteomes" id="UP000887577">
    <property type="component" value="Unplaced"/>
</dbReference>
<keyword evidence="4" id="KW-1185">Reference proteome</keyword>
<dbReference type="GO" id="GO:0042054">
    <property type="term" value="F:histone methyltransferase activity"/>
    <property type="evidence" value="ECO:0007669"/>
    <property type="project" value="TreeGrafter"/>
</dbReference>
<name>A0A914Y377_9BILA</name>
<dbReference type="PROSITE" id="PS51678">
    <property type="entry name" value="SAM_MT_PRMT"/>
    <property type="match status" value="1"/>
</dbReference>
<dbReference type="CDD" id="cd02440">
    <property type="entry name" value="AdoMet_MTases"/>
    <property type="match status" value="1"/>
</dbReference>
<keyword evidence="2" id="KW-0808">Transferase</keyword>
<dbReference type="PANTHER" id="PTHR11006">
    <property type="entry name" value="PROTEIN ARGININE N-METHYLTRANSFERASE"/>
    <property type="match status" value="1"/>
</dbReference>
<protein>
    <submittedName>
        <fullName evidence="5">Uncharacterized protein</fullName>
    </submittedName>
</protein>
<keyword evidence="1 2" id="KW-0949">S-adenosyl-L-methionine</keyword>
<dbReference type="InterPro" id="IPR025799">
    <property type="entry name" value="Arg_MeTrfase"/>
</dbReference>
<dbReference type="SUPFAM" id="SSF53335">
    <property type="entry name" value="S-adenosyl-L-methionine-dependent methyltransferases"/>
    <property type="match status" value="1"/>
</dbReference>
<evidence type="ECO:0000256" key="1">
    <source>
        <dbReference type="ARBA" id="ARBA00022691"/>
    </source>
</evidence>